<proteinExistence type="predicted"/>
<dbReference type="Proteomes" id="UP000254332">
    <property type="component" value="Unassembled WGS sequence"/>
</dbReference>
<evidence type="ECO:0000313" key="2">
    <source>
        <dbReference type="Proteomes" id="UP000254332"/>
    </source>
</evidence>
<gene>
    <name evidence="1" type="ORF">NCTC10718_04621</name>
</gene>
<dbReference type="AlphaFoldDB" id="A0A379SE97"/>
<dbReference type="EMBL" id="UGWQ01000002">
    <property type="protein sequence ID" value="SUG27306.1"/>
    <property type="molecule type" value="Genomic_DNA"/>
</dbReference>
<reference evidence="1 2" key="1">
    <citation type="submission" date="2018-06" db="EMBL/GenBank/DDBJ databases">
        <authorList>
            <consortium name="Pathogen Informatics"/>
            <person name="Doyle S."/>
        </authorList>
    </citation>
    <scope>NUCLEOTIDE SEQUENCE [LARGE SCALE GENOMIC DNA]</scope>
    <source>
        <strain evidence="1 2">NCTC10718</strain>
    </source>
</reference>
<accession>A0A379SE97</accession>
<protein>
    <submittedName>
        <fullName evidence="1">Uncharacterized protein</fullName>
    </submittedName>
</protein>
<evidence type="ECO:0000313" key="1">
    <source>
        <dbReference type="EMBL" id="SUG27306.1"/>
    </source>
</evidence>
<name>A0A379SE97_SALER</name>
<organism evidence="1 2">
    <name type="scientific">Salmonella enterica</name>
    <name type="common">Salmonella choleraesuis</name>
    <dbReference type="NCBI Taxonomy" id="28901"/>
    <lineage>
        <taxon>Bacteria</taxon>
        <taxon>Pseudomonadati</taxon>
        <taxon>Pseudomonadota</taxon>
        <taxon>Gammaproteobacteria</taxon>
        <taxon>Enterobacterales</taxon>
        <taxon>Enterobacteriaceae</taxon>
        <taxon>Salmonella</taxon>
    </lineage>
</organism>
<sequence length="375" mass="43041">MSLPLREYYPIKRAAELLGVTIDDLIHWAMVGCIRVYIKIDHAYGRIPNKWLDEFDSIQGFDSVIKDTSYDEILKSLNNNVSEGIGDEGYDYYLERAKIIHQAMSVYARNHGGAECFNTMGLRKDFAYFNYLFYSRVEERFCSIKGSGLSPSAFEIDCDEYHEIIKNVPEDVSPFIVSMRGFFGLGEAFFSGYEFCNKFKVNRNGDDLNVVYMPESDLQVMVISDDELIFECENLFVFKCDVIAIHESLKNGTELNKKYHICNLNNEFEWWKLIGSGVEGEVFDNTKSNKLHAGRINHLLMSRKPHISEMHASKRESVLKAAIYMKINHPDLCDNNTKWSEAINDYAHKFWADGKCPLSLEVTAKLLGKALNPTK</sequence>